<protein>
    <recommendedName>
        <fullName evidence="2">Phosphoribosyltransferase domain-containing protein</fullName>
    </recommendedName>
</protein>
<dbReference type="Pfam" id="PF00156">
    <property type="entry name" value="Pribosyltran"/>
    <property type="match status" value="1"/>
</dbReference>
<dbReference type="Gene3D" id="3.40.50.2020">
    <property type="match status" value="1"/>
</dbReference>
<reference evidence="3" key="1">
    <citation type="submission" date="2018-05" db="EMBL/GenBank/DDBJ databases">
        <authorList>
            <person name="Lanie J.A."/>
            <person name="Ng W.-L."/>
            <person name="Kazmierczak K.M."/>
            <person name="Andrzejewski T.M."/>
            <person name="Davidsen T.M."/>
            <person name="Wayne K.J."/>
            <person name="Tettelin H."/>
            <person name="Glass J.I."/>
            <person name="Rusch D."/>
            <person name="Podicherti R."/>
            <person name="Tsui H.-C.T."/>
            <person name="Winkler M.E."/>
        </authorList>
    </citation>
    <scope>NUCLEOTIDE SEQUENCE</scope>
</reference>
<evidence type="ECO:0000313" key="3">
    <source>
        <dbReference type="EMBL" id="SUZ71738.1"/>
    </source>
</evidence>
<feature type="domain" description="Phosphoribosyltransferase" evidence="2">
    <location>
        <begin position="216"/>
        <end position="279"/>
    </location>
</feature>
<dbReference type="AlphaFoldDB" id="A0A381PYP3"/>
<dbReference type="EMBL" id="UINC01001131">
    <property type="protein sequence ID" value="SUZ71738.1"/>
    <property type="molecule type" value="Genomic_DNA"/>
</dbReference>
<accession>A0A381PYP3</accession>
<dbReference type="SUPFAM" id="SSF53271">
    <property type="entry name" value="PRTase-like"/>
    <property type="match status" value="1"/>
</dbReference>
<dbReference type="PANTHER" id="PTHR47505:SF1">
    <property type="entry name" value="DNA UTILIZATION PROTEIN YHGH"/>
    <property type="match status" value="1"/>
</dbReference>
<dbReference type="InterPro" id="IPR029057">
    <property type="entry name" value="PRTase-like"/>
</dbReference>
<sequence>MKASIIDEPVILNIPFWISETRMKEFVQSLRHPAPSPGWLRWTRQLLPSLCWKCGIVLGRKTYLDPASPFLCSNCLLELPWTDPAFHCRQCGNHTAEPERVACQECMENEWDLAESRSGFAYNEIIRHWILQFKFFGQEHLSPLLGRLLALSFQNSNWLEKYDTIVPIPLHPSRLRKRGFNQSLLLAHHLRKNLGKISPNLHPHWLRRIRATRPQTELPLAERKTNLEDAFSALADVQDKKILLLDDVMTTGSTLNAAARCLKEAGAAKVGALVLCRKMWDSSN</sequence>
<dbReference type="CDD" id="cd06223">
    <property type="entry name" value="PRTases_typeI"/>
    <property type="match status" value="1"/>
</dbReference>
<evidence type="ECO:0000256" key="1">
    <source>
        <dbReference type="ARBA" id="ARBA00008007"/>
    </source>
</evidence>
<name>A0A381PYP3_9ZZZZ</name>
<proteinExistence type="inferred from homology"/>
<evidence type="ECO:0000259" key="2">
    <source>
        <dbReference type="Pfam" id="PF00156"/>
    </source>
</evidence>
<organism evidence="3">
    <name type="scientific">marine metagenome</name>
    <dbReference type="NCBI Taxonomy" id="408172"/>
    <lineage>
        <taxon>unclassified sequences</taxon>
        <taxon>metagenomes</taxon>
        <taxon>ecological metagenomes</taxon>
    </lineage>
</organism>
<dbReference type="InterPro" id="IPR051910">
    <property type="entry name" value="ComF/GntX_DNA_util-trans"/>
</dbReference>
<gene>
    <name evidence="3" type="ORF">METZ01_LOCUS24592</name>
</gene>
<comment type="similarity">
    <text evidence="1">Belongs to the ComF/GntX family.</text>
</comment>
<dbReference type="PANTHER" id="PTHR47505">
    <property type="entry name" value="DNA UTILIZATION PROTEIN YHGH"/>
    <property type="match status" value="1"/>
</dbReference>
<dbReference type="InterPro" id="IPR000836">
    <property type="entry name" value="PRTase_dom"/>
</dbReference>